<dbReference type="PANTHER" id="PTHR30003:SF0">
    <property type="entry name" value="GLYCOLATE PERMEASE GLCA-RELATED"/>
    <property type="match status" value="1"/>
</dbReference>
<dbReference type="NCBIfam" id="TIGR00795">
    <property type="entry name" value="lctP"/>
    <property type="match status" value="1"/>
</dbReference>
<reference evidence="9 10" key="1">
    <citation type="journal article" date="2011" name="J. Bacteriol.">
        <title>Draft genome sequence of the polycyclic aromatic hydrocarbon-degrading, genetically engineered bioluminescent bioreporter Pseudomonas fluorescens HK44.</title>
        <authorList>
            <person name="Chauhan A."/>
            <person name="Layton A.C."/>
            <person name="Williams D.E."/>
            <person name="Smartt A.E."/>
            <person name="Ripp S."/>
            <person name="Karpinets T.V."/>
            <person name="Brown S.D."/>
            <person name="Sayler G.S."/>
        </authorList>
    </citation>
    <scope>NUCLEOTIDE SEQUENCE [LARGE SCALE GENOMIC DNA]</scope>
    <source>
        <strain evidence="9 10">HK44</strain>
    </source>
</reference>
<dbReference type="Proteomes" id="UP000022611">
    <property type="component" value="Unassembled WGS sequence"/>
</dbReference>
<evidence type="ECO:0000256" key="5">
    <source>
        <dbReference type="ARBA" id="ARBA00022692"/>
    </source>
</evidence>
<feature type="transmembrane region" description="Helical" evidence="8">
    <location>
        <begin position="464"/>
        <end position="489"/>
    </location>
</feature>
<comment type="function">
    <text evidence="8">Uptake of L-lactate across the membrane. Can also transport D-lactate and glycolate.</text>
</comment>
<dbReference type="OrthoDB" id="9761056at2"/>
<evidence type="ECO:0000313" key="10">
    <source>
        <dbReference type="Proteomes" id="UP000022611"/>
    </source>
</evidence>
<keyword evidence="6 8" id="KW-1133">Transmembrane helix</keyword>
<keyword evidence="4" id="KW-1003">Cell membrane</keyword>
<dbReference type="GO" id="GO:0005886">
    <property type="term" value="C:plasma membrane"/>
    <property type="evidence" value="ECO:0007669"/>
    <property type="project" value="UniProtKB-SubCell"/>
</dbReference>
<accession>A0A010RKF8</accession>
<evidence type="ECO:0000313" key="9">
    <source>
        <dbReference type="EMBL" id="EXF93106.1"/>
    </source>
</evidence>
<feature type="transmembrane region" description="Helical" evidence="8">
    <location>
        <begin position="67"/>
        <end position="89"/>
    </location>
</feature>
<dbReference type="GO" id="GO:0015129">
    <property type="term" value="F:lactate transmembrane transporter activity"/>
    <property type="evidence" value="ECO:0007669"/>
    <property type="project" value="UniProtKB-UniRule"/>
</dbReference>
<evidence type="ECO:0000256" key="3">
    <source>
        <dbReference type="ARBA" id="ARBA00022448"/>
    </source>
</evidence>
<dbReference type="HOGENOM" id="CLU_021628_0_0_6"/>
<evidence type="ECO:0000256" key="2">
    <source>
        <dbReference type="ARBA" id="ARBA00010100"/>
    </source>
</evidence>
<evidence type="ECO:0000256" key="8">
    <source>
        <dbReference type="RuleBase" id="RU365092"/>
    </source>
</evidence>
<gene>
    <name evidence="9" type="ORF">HK44_005280</name>
</gene>
<feature type="transmembrane region" description="Helical" evidence="8">
    <location>
        <begin position="434"/>
        <end position="452"/>
    </location>
</feature>
<evidence type="ECO:0000256" key="7">
    <source>
        <dbReference type="ARBA" id="ARBA00023136"/>
    </source>
</evidence>
<proteinExistence type="inferred from homology"/>
<dbReference type="AlphaFoldDB" id="A0A010RKF8"/>
<feature type="transmembrane region" description="Helical" evidence="8">
    <location>
        <begin position="314"/>
        <end position="332"/>
    </location>
</feature>
<dbReference type="eggNOG" id="COG1620">
    <property type="taxonomic scope" value="Bacteria"/>
</dbReference>
<comment type="similarity">
    <text evidence="2 8">Belongs to the lactate permease family.</text>
</comment>
<dbReference type="EMBL" id="AFOY02000015">
    <property type="protein sequence ID" value="EXF93106.1"/>
    <property type="molecule type" value="Genomic_DNA"/>
</dbReference>
<feature type="transmembrane region" description="Helical" evidence="8">
    <location>
        <begin position="14"/>
        <end position="34"/>
    </location>
</feature>
<dbReference type="Pfam" id="PF02652">
    <property type="entry name" value="Lactate_perm"/>
    <property type="match status" value="1"/>
</dbReference>
<keyword evidence="7 8" id="KW-0472">Membrane</keyword>
<sequence length="587" mass="62851">MVWQQVYDPFGNPLVSTLMAALPVVVMLTSLAFFHLKAHIAALLALSTALLIAIFAFGMPANMAGSAALLGAATGLLPIGWIVLNIIFLHRLTTENGSFKVLQDSLARITDDRRLQLLLIAFCFGAFFEGAAGFGTPVAVTGAILIGLGFSPLAASGLALIANTAPVAFGALGTPIITLAKVTGLDEMELSMMVGRQLPFFSVLVPFWLIWAFAGWRKMLEIWPAILVAGVSFAVPQFFVSNYHGPMLVDVIAALISMACLTAFLKVWKPARVHTSAALSGRVDDSKIDESQDEKPLASPTFASDARPAVMRAWMPWIILTVFVFAWGTQGFKNMFDTRPAMDPQTHSAKLDPQGKPVSEANPIFAPALTFTTLHLQVEKVPPVVPQPKPEEAIYKFTWFTSTGSGILLAAIFGGLLMGYSIPQLVSQYLRTLWVVRYSLTTIAAMLALGFITRYSGLDATMGLAFAATGIFYPMFGTLLGWLGVALTGSDTASNVLFGGLQRVTSEQLGISPILMAAANSSGGVMGKMVDAQSIVVASTATRWYGHEGEILRYVFFHSIVLAILVGGLVTLQAYVVPFSHLVVGGH</sequence>
<feature type="transmembrane region" description="Helical" evidence="8">
    <location>
        <begin position="117"/>
        <end position="147"/>
    </location>
</feature>
<keyword evidence="8" id="KW-0997">Cell inner membrane</keyword>
<evidence type="ECO:0000256" key="4">
    <source>
        <dbReference type="ARBA" id="ARBA00022475"/>
    </source>
</evidence>
<feature type="transmembrane region" description="Helical" evidence="8">
    <location>
        <begin position="153"/>
        <end position="177"/>
    </location>
</feature>
<dbReference type="InterPro" id="IPR003804">
    <property type="entry name" value="Lactate_perm"/>
</dbReference>
<name>A0A010RKF8_PSEFL</name>
<feature type="transmembrane region" description="Helical" evidence="8">
    <location>
        <begin position="247"/>
        <end position="268"/>
    </location>
</feature>
<evidence type="ECO:0000256" key="6">
    <source>
        <dbReference type="ARBA" id="ARBA00022989"/>
    </source>
</evidence>
<comment type="caution">
    <text evidence="9">The sequence shown here is derived from an EMBL/GenBank/DDBJ whole genome shotgun (WGS) entry which is preliminary data.</text>
</comment>
<feature type="transmembrane region" description="Helical" evidence="8">
    <location>
        <begin position="222"/>
        <end position="240"/>
    </location>
</feature>
<dbReference type="PATRIC" id="fig|1042209.11.peg.3418"/>
<organism evidence="9 10">
    <name type="scientific">Pseudomonas fluorescens HK44</name>
    <dbReference type="NCBI Taxonomy" id="1042209"/>
    <lineage>
        <taxon>Bacteria</taxon>
        <taxon>Pseudomonadati</taxon>
        <taxon>Pseudomonadota</taxon>
        <taxon>Gammaproteobacteria</taxon>
        <taxon>Pseudomonadales</taxon>
        <taxon>Pseudomonadaceae</taxon>
        <taxon>Pseudomonas</taxon>
    </lineage>
</organism>
<feature type="transmembrane region" description="Helical" evidence="8">
    <location>
        <begin position="551"/>
        <end position="576"/>
    </location>
</feature>
<dbReference type="GO" id="GO:0015295">
    <property type="term" value="F:solute:proton symporter activity"/>
    <property type="evidence" value="ECO:0007669"/>
    <property type="project" value="TreeGrafter"/>
</dbReference>
<keyword evidence="3 8" id="KW-0813">Transport</keyword>
<dbReference type="RefSeq" id="WP_019690663.1">
    <property type="nucleotide sequence ID" value="NZ_AFOY02000015.1"/>
</dbReference>
<feature type="transmembrane region" description="Helical" evidence="8">
    <location>
        <begin position="41"/>
        <end position="61"/>
    </location>
</feature>
<keyword evidence="5 8" id="KW-0812">Transmembrane</keyword>
<protein>
    <recommendedName>
        <fullName evidence="8">L-lactate permease</fullName>
    </recommendedName>
</protein>
<evidence type="ECO:0000256" key="1">
    <source>
        <dbReference type="ARBA" id="ARBA00004651"/>
    </source>
</evidence>
<dbReference type="PANTHER" id="PTHR30003">
    <property type="entry name" value="L-LACTATE PERMEASE"/>
    <property type="match status" value="1"/>
</dbReference>
<comment type="subcellular location">
    <subcellularLocation>
        <location evidence="8">Cell inner membrane</location>
        <topology evidence="8">Multi-pass membrane protein</topology>
    </subcellularLocation>
    <subcellularLocation>
        <location evidence="1">Cell membrane</location>
        <topology evidence="1">Multi-pass membrane protein</topology>
    </subcellularLocation>
</comment>
<feature type="transmembrane region" description="Helical" evidence="8">
    <location>
        <begin position="397"/>
        <end position="422"/>
    </location>
</feature>
<feature type="transmembrane region" description="Helical" evidence="8">
    <location>
        <begin position="198"/>
        <end position="216"/>
    </location>
</feature>